<keyword evidence="3" id="KW-1185">Reference proteome</keyword>
<dbReference type="InParanoid" id="D8RH91"/>
<proteinExistence type="predicted"/>
<evidence type="ECO:0000313" key="2">
    <source>
        <dbReference type="EMBL" id="EFJ28733.1"/>
    </source>
</evidence>
<organism evidence="3">
    <name type="scientific">Selaginella moellendorffii</name>
    <name type="common">Spikemoss</name>
    <dbReference type="NCBI Taxonomy" id="88036"/>
    <lineage>
        <taxon>Eukaryota</taxon>
        <taxon>Viridiplantae</taxon>
        <taxon>Streptophyta</taxon>
        <taxon>Embryophyta</taxon>
        <taxon>Tracheophyta</taxon>
        <taxon>Lycopodiopsida</taxon>
        <taxon>Selaginellales</taxon>
        <taxon>Selaginellaceae</taxon>
        <taxon>Selaginella</taxon>
    </lineage>
</organism>
<dbReference type="Proteomes" id="UP000001514">
    <property type="component" value="Unassembled WGS sequence"/>
</dbReference>
<gene>
    <name evidence="2" type="ORF">SELMODRAFT_411317</name>
</gene>
<sequence length="202" mass="22427">MEDESAEGSDQGASSSDEEVILRELEPEPEREEVMLHTEGTPRASRLSELDQPSQPANRLGTYGSRSHRRRMAALKPMENKRDHPAASMIAQMAKAGSTGSLASHPDPNLAEDLQDKMEHRFDIDEIQVKNEQLAIWAIENGFSLFSTRLKAPVFRRLLVAVRCFLLLQSFPTAESLLLAKSGECLGKSIVTTVAMDKNHDN</sequence>
<protein>
    <submittedName>
        <fullName evidence="2">Uncharacterized protein</fullName>
    </submittedName>
</protein>
<dbReference type="AlphaFoldDB" id="D8RH91"/>
<feature type="region of interest" description="Disordered" evidence="1">
    <location>
        <begin position="1"/>
        <end position="68"/>
    </location>
</feature>
<feature type="compositionally biased region" description="Basic and acidic residues" evidence="1">
    <location>
        <begin position="20"/>
        <end position="36"/>
    </location>
</feature>
<reference evidence="2 3" key="1">
    <citation type="journal article" date="2011" name="Science">
        <title>The Selaginella genome identifies genetic changes associated with the evolution of vascular plants.</title>
        <authorList>
            <person name="Banks J.A."/>
            <person name="Nishiyama T."/>
            <person name="Hasebe M."/>
            <person name="Bowman J.L."/>
            <person name="Gribskov M."/>
            <person name="dePamphilis C."/>
            <person name="Albert V.A."/>
            <person name="Aono N."/>
            <person name="Aoyama T."/>
            <person name="Ambrose B.A."/>
            <person name="Ashton N.W."/>
            <person name="Axtell M.J."/>
            <person name="Barker E."/>
            <person name="Barker M.S."/>
            <person name="Bennetzen J.L."/>
            <person name="Bonawitz N.D."/>
            <person name="Chapple C."/>
            <person name="Cheng C."/>
            <person name="Correa L.G."/>
            <person name="Dacre M."/>
            <person name="DeBarry J."/>
            <person name="Dreyer I."/>
            <person name="Elias M."/>
            <person name="Engstrom E.M."/>
            <person name="Estelle M."/>
            <person name="Feng L."/>
            <person name="Finet C."/>
            <person name="Floyd S.K."/>
            <person name="Frommer W.B."/>
            <person name="Fujita T."/>
            <person name="Gramzow L."/>
            <person name="Gutensohn M."/>
            <person name="Harholt J."/>
            <person name="Hattori M."/>
            <person name="Heyl A."/>
            <person name="Hirai T."/>
            <person name="Hiwatashi Y."/>
            <person name="Ishikawa M."/>
            <person name="Iwata M."/>
            <person name="Karol K.G."/>
            <person name="Koehler B."/>
            <person name="Kolukisaoglu U."/>
            <person name="Kubo M."/>
            <person name="Kurata T."/>
            <person name="Lalonde S."/>
            <person name="Li K."/>
            <person name="Li Y."/>
            <person name="Litt A."/>
            <person name="Lyons E."/>
            <person name="Manning G."/>
            <person name="Maruyama T."/>
            <person name="Michael T.P."/>
            <person name="Mikami K."/>
            <person name="Miyazaki S."/>
            <person name="Morinaga S."/>
            <person name="Murata T."/>
            <person name="Mueller-Roeber B."/>
            <person name="Nelson D.R."/>
            <person name="Obara M."/>
            <person name="Oguri Y."/>
            <person name="Olmstead R.G."/>
            <person name="Onodera N."/>
            <person name="Petersen B.L."/>
            <person name="Pils B."/>
            <person name="Prigge M."/>
            <person name="Rensing S.A."/>
            <person name="Riano-Pachon D.M."/>
            <person name="Roberts A.W."/>
            <person name="Sato Y."/>
            <person name="Scheller H.V."/>
            <person name="Schulz B."/>
            <person name="Schulz C."/>
            <person name="Shakirov E.V."/>
            <person name="Shibagaki N."/>
            <person name="Shinohara N."/>
            <person name="Shippen D.E."/>
            <person name="Soerensen I."/>
            <person name="Sotooka R."/>
            <person name="Sugimoto N."/>
            <person name="Sugita M."/>
            <person name="Sumikawa N."/>
            <person name="Tanurdzic M."/>
            <person name="Theissen G."/>
            <person name="Ulvskov P."/>
            <person name="Wakazuki S."/>
            <person name="Weng J.K."/>
            <person name="Willats W.W."/>
            <person name="Wipf D."/>
            <person name="Wolf P.G."/>
            <person name="Yang L."/>
            <person name="Zimmer A.D."/>
            <person name="Zhu Q."/>
            <person name="Mitros T."/>
            <person name="Hellsten U."/>
            <person name="Loque D."/>
            <person name="Otillar R."/>
            <person name="Salamov A."/>
            <person name="Schmutz J."/>
            <person name="Shapiro H."/>
            <person name="Lindquist E."/>
            <person name="Lucas S."/>
            <person name="Rokhsar D."/>
            <person name="Grigoriev I.V."/>
        </authorList>
    </citation>
    <scope>NUCLEOTIDE SEQUENCE [LARGE SCALE GENOMIC DNA]</scope>
</reference>
<dbReference type="EMBL" id="GL377579">
    <property type="protein sequence ID" value="EFJ28733.1"/>
    <property type="molecule type" value="Genomic_DNA"/>
</dbReference>
<name>D8RH91_SELML</name>
<dbReference type="KEGG" id="smo:SELMODRAFT_411317"/>
<accession>D8RH91</accession>
<evidence type="ECO:0000256" key="1">
    <source>
        <dbReference type="SAM" id="MobiDB-lite"/>
    </source>
</evidence>
<evidence type="ECO:0000313" key="3">
    <source>
        <dbReference type="Proteomes" id="UP000001514"/>
    </source>
</evidence>
<dbReference type="HOGENOM" id="CLU_1356700_0_0_1"/>
<dbReference type="Gramene" id="EFJ28733">
    <property type="protein sequence ID" value="EFJ28733"/>
    <property type="gene ID" value="SELMODRAFT_411317"/>
</dbReference>